<keyword evidence="1" id="KW-0472">Membrane</keyword>
<feature type="transmembrane region" description="Helical" evidence="1">
    <location>
        <begin position="44"/>
        <end position="63"/>
    </location>
</feature>
<feature type="transmembrane region" description="Helical" evidence="1">
    <location>
        <begin position="6"/>
        <end position="32"/>
    </location>
</feature>
<organism evidence="2 3">
    <name type="scientific">Conidiobolus coronatus (strain ATCC 28846 / CBS 209.66 / NRRL 28638)</name>
    <name type="common">Delacroixia coronata</name>
    <dbReference type="NCBI Taxonomy" id="796925"/>
    <lineage>
        <taxon>Eukaryota</taxon>
        <taxon>Fungi</taxon>
        <taxon>Fungi incertae sedis</taxon>
        <taxon>Zoopagomycota</taxon>
        <taxon>Entomophthoromycotina</taxon>
        <taxon>Entomophthoromycetes</taxon>
        <taxon>Entomophthorales</taxon>
        <taxon>Ancylistaceae</taxon>
        <taxon>Conidiobolus</taxon>
    </lineage>
</organism>
<protein>
    <recommendedName>
        <fullName evidence="4">G-protein coupled receptors family 1 profile domain-containing protein</fullName>
    </recommendedName>
</protein>
<feature type="transmembrane region" description="Helical" evidence="1">
    <location>
        <begin position="159"/>
        <end position="181"/>
    </location>
</feature>
<feature type="transmembrane region" description="Helical" evidence="1">
    <location>
        <begin position="116"/>
        <end position="139"/>
    </location>
</feature>
<dbReference type="AlphaFoldDB" id="A0A137PH74"/>
<evidence type="ECO:0000313" key="3">
    <source>
        <dbReference type="Proteomes" id="UP000070444"/>
    </source>
</evidence>
<feature type="transmembrane region" description="Helical" evidence="1">
    <location>
        <begin position="245"/>
        <end position="270"/>
    </location>
</feature>
<evidence type="ECO:0000256" key="1">
    <source>
        <dbReference type="SAM" id="Phobius"/>
    </source>
</evidence>
<reference evidence="2 3" key="1">
    <citation type="journal article" date="2015" name="Genome Biol. Evol.">
        <title>Phylogenomic analyses indicate that early fungi evolved digesting cell walls of algal ancestors of land plants.</title>
        <authorList>
            <person name="Chang Y."/>
            <person name="Wang S."/>
            <person name="Sekimoto S."/>
            <person name="Aerts A.L."/>
            <person name="Choi C."/>
            <person name="Clum A."/>
            <person name="LaButti K.M."/>
            <person name="Lindquist E.A."/>
            <person name="Yee Ngan C."/>
            <person name="Ohm R.A."/>
            <person name="Salamov A.A."/>
            <person name="Grigoriev I.V."/>
            <person name="Spatafora J.W."/>
            <person name="Berbee M.L."/>
        </authorList>
    </citation>
    <scope>NUCLEOTIDE SEQUENCE [LARGE SCALE GENOMIC DNA]</scope>
    <source>
        <strain evidence="2 3">NRRL 28638</strain>
    </source>
</reference>
<keyword evidence="1" id="KW-0812">Transmembrane</keyword>
<gene>
    <name evidence="2" type="ORF">CONCODRAFT_2542</name>
</gene>
<accession>A0A137PH74</accession>
<dbReference type="EMBL" id="KQ964424">
    <property type="protein sequence ID" value="KXN74338.1"/>
    <property type="molecule type" value="Genomic_DNA"/>
</dbReference>
<feature type="transmembrane region" description="Helical" evidence="1">
    <location>
        <begin position="220"/>
        <end position="239"/>
    </location>
</feature>
<dbReference type="Proteomes" id="UP000070444">
    <property type="component" value="Unassembled WGS sequence"/>
</dbReference>
<name>A0A137PH74_CONC2</name>
<evidence type="ECO:0008006" key="4">
    <source>
        <dbReference type="Google" id="ProtNLM"/>
    </source>
</evidence>
<feature type="transmembrane region" description="Helical" evidence="1">
    <location>
        <begin position="83"/>
        <end position="104"/>
    </location>
</feature>
<sequence>MNLASWLNFVFQPIGMAGAILVLLSILTLAFINSQLANRMTVRLIAAIAFADLFTHAGEYYAASNVDLALGTPSCTAVSVFRSFSRTFYCFTNFAICYHLYRSLVQLKKSTWKFEVYVWIATIAMTLIFIGIYAGLGVFSGTTRRSGCNPSSDSKVLNTVYFILTGLIDLTVVAVGVFTTIKGRQNLNKWINAYSATLTESGDHQEQLIKDRRKMASRSFLYPLSTCITLPLEGFFLILNGFGIYALGLAIPKVITVGLSGFFTALAFAIDPATHQSFKSAYYQIKYNNSDKKIHDGDFSSNSRDINLNAAQ</sequence>
<keyword evidence="3" id="KW-1185">Reference proteome</keyword>
<evidence type="ECO:0000313" key="2">
    <source>
        <dbReference type="EMBL" id="KXN74338.1"/>
    </source>
</evidence>
<dbReference type="Gene3D" id="1.20.1070.10">
    <property type="entry name" value="Rhodopsin 7-helix transmembrane proteins"/>
    <property type="match status" value="1"/>
</dbReference>
<proteinExistence type="predicted"/>
<keyword evidence="1" id="KW-1133">Transmembrane helix</keyword>